<organism evidence="2 3">
    <name type="scientific">Tribonema minus</name>
    <dbReference type="NCBI Taxonomy" id="303371"/>
    <lineage>
        <taxon>Eukaryota</taxon>
        <taxon>Sar</taxon>
        <taxon>Stramenopiles</taxon>
        <taxon>Ochrophyta</taxon>
        <taxon>PX clade</taxon>
        <taxon>Xanthophyceae</taxon>
        <taxon>Tribonematales</taxon>
        <taxon>Tribonemataceae</taxon>
        <taxon>Tribonema</taxon>
    </lineage>
</organism>
<evidence type="ECO:0000313" key="3">
    <source>
        <dbReference type="Proteomes" id="UP000664859"/>
    </source>
</evidence>
<dbReference type="EMBL" id="JAFCMP010000009">
    <property type="protein sequence ID" value="KAG5192235.1"/>
    <property type="molecule type" value="Genomic_DNA"/>
</dbReference>
<feature type="region of interest" description="Disordered" evidence="1">
    <location>
        <begin position="256"/>
        <end position="281"/>
    </location>
</feature>
<dbReference type="Proteomes" id="UP000664859">
    <property type="component" value="Unassembled WGS sequence"/>
</dbReference>
<evidence type="ECO:0000256" key="1">
    <source>
        <dbReference type="SAM" id="MobiDB-lite"/>
    </source>
</evidence>
<gene>
    <name evidence="2" type="ORF">JKP88DRAFT_284621</name>
</gene>
<proteinExistence type="predicted"/>
<sequence length="1171" mass="130802">MAVTLRQLCEAQRHKQLVIDGRVKAQLTAAAANRVLRPLERKLLKRDLLDSLQQYKRLRRDNSGARHLSGVHNFIMAGVLRDLDGENMHPRIFLALCELQGIDAPYLREYLELHERVLSEIAPAAADGCDRDGAKEAVLVTSCGGIVRTASEWLRGYAREARRIAQAPRVYANCGLGGVVTAAVAHGGAESSRLMSDSVMPQRLRGAGDMSALEALAARYNVGEEAMPKLTDEEEEEEDPKWALAQAEAAAERAVARGGGGGGGGGGAAAYETGSDAGDDVEPREPDLWFEKTTILDSVGEEELQSALAQVLVLKKAHGRVIFVTQRRLMAHTLTRELRKLGIDTVMSHSHGRYLVVIEEEAKRGKDYAERRASIKFEPRDCCVLVIEYKSLRRLKPGACAYVILDEFRAIMIVNTTTLNSDTNAESKMTNFARLKALVIAALRVIYISADMTRKHAAVRSDVLMNIVSLKRGHCDSLRRSMERPWVLQQIEEGRQAVHASARLFDGEFTRSEVAPTADHTAHMEQLDTECRAAMEAVVETRTPEPVDRSIAPLSIKIIMANTMHELLSEYVPWGTVGLYTSETGNREDLQHIEEMVWRIFTSLRQRCATAMDGMQQQGRFCKCITGDIWLGVIDRLADEELERMDACTINLAVHAASAFETLGPLDSTFAAAMYPLQLAAAYGAVDRRYTESVRSWIAMYKYLALSKGYAWRGAPALSKSAAAEVAEIKSTTLEMLQRDSKEEEKQLLQRLHVEFWERYGRALCRAVGEKRVLRVARLFPRAPACELPIISSDLKVYGNKMLRVSYLQDVMDKEAMELGKTQQTPVLECLVDMLATLGTALDSDRPVRLAQHDAALLARPVKRIQELKVTHSLTPEHRGKSAYYKVRFIVAKQLGIELANGKPPALVSHPQKLPDKQPVFPSAADWDGLNPTEDTPDDDLNRIMNELQGDQRFTGKFQRATAIMRSRTSQRKRHHAEQSAEGEAFEHRQCILEALQRGLVEDPEAWPEVWPRRNWRAYTHEQRGPAKSAGCKWDPDIKCWSAYQGMRLDLRLGADNRVPQQYSGDAETTRRYVNDAFDLWAVSGEDRDKHYAVGRLRHDLRGVIQALRAAISPAVCGEVTNHCSYFLAISLVTTAGARQIELLRGVHFDDEDVGLQALAEPLGNVRLRRL</sequence>
<accession>A0A836CMP9</accession>
<protein>
    <submittedName>
        <fullName evidence="2">Uncharacterized protein</fullName>
    </submittedName>
</protein>
<dbReference type="AlphaFoldDB" id="A0A836CMP9"/>
<reference evidence="2" key="1">
    <citation type="submission" date="2021-02" db="EMBL/GenBank/DDBJ databases">
        <title>First Annotated Genome of the Yellow-green Alga Tribonema minus.</title>
        <authorList>
            <person name="Mahan K.M."/>
        </authorList>
    </citation>
    <scope>NUCLEOTIDE SEQUENCE</scope>
    <source>
        <strain evidence="2">UTEX B ZZ1240</strain>
    </source>
</reference>
<evidence type="ECO:0000313" key="2">
    <source>
        <dbReference type="EMBL" id="KAG5192235.1"/>
    </source>
</evidence>
<name>A0A836CMP9_9STRA</name>
<feature type="compositionally biased region" description="Gly residues" evidence="1">
    <location>
        <begin position="257"/>
        <end position="268"/>
    </location>
</feature>
<comment type="caution">
    <text evidence="2">The sequence shown here is derived from an EMBL/GenBank/DDBJ whole genome shotgun (WGS) entry which is preliminary data.</text>
</comment>
<keyword evidence="3" id="KW-1185">Reference proteome</keyword>